<evidence type="ECO:0000313" key="2">
    <source>
        <dbReference type="EMBL" id="QHT36623.1"/>
    </source>
</evidence>
<organism evidence="2">
    <name type="scientific">viral metagenome</name>
    <dbReference type="NCBI Taxonomy" id="1070528"/>
    <lineage>
        <taxon>unclassified sequences</taxon>
        <taxon>metagenomes</taxon>
        <taxon>organismal metagenomes</taxon>
    </lineage>
</organism>
<dbReference type="AlphaFoldDB" id="A0A6C0F7M5"/>
<dbReference type="EMBL" id="MN738786">
    <property type="protein sequence ID" value="QHT36623.1"/>
    <property type="molecule type" value="Genomic_DNA"/>
</dbReference>
<reference evidence="2" key="1">
    <citation type="journal article" date="2020" name="Nature">
        <title>Giant virus diversity and host interactions through global metagenomics.</title>
        <authorList>
            <person name="Schulz F."/>
            <person name="Roux S."/>
            <person name="Paez-Espino D."/>
            <person name="Jungbluth S."/>
            <person name="Walsh D.A."/>
            <person name="Denef V.J."/>
            <person name="McMahon K.D."/>
            <person name="Konstantinidis K.T."/>
            <person name="Eloe-Fadrosh E.A."/>
            <person name="Kyrpides N.C."/>
            <person name="Woyke T."/>
        </authorList>
    </citation>
    <scope>NUCLEOTIDE SEQUENCE</scope>
    <source>
        <strain evidence="2">GVMAG-S-ERX555967-130</strain>
    </source>
</reference>
<feature type="compositionally biased region" description="Basic residues" evidence="1">
    <location>
        <begin position="332"/>
        <end position="379"/>
    </location>
</feature>
<sequence length="623" mass="73239">MPMVVRTCMSSVSEHGHKLSALKSGICKYFRRGEYEKFTWCVMEMAMFQKAEGNTKGILTNLVNRLKILLMEEIHCGEVGIILKAISLLDEFDENRDRLNLLLEYCELVTGARRTRSVSYLNNWWKNRYETVVYDESETDEKFRKKKDPVEMEIIAGNLLDFLKKRDEQMFGVFTRLYQMKEKAGRRYRRSDPVYVWWEMIEDIVNTSLPVLKPIFDFAIQMFFRKNMTERPAFGVWMGLMIWRYNRLDYSEKPSRVYSLKDVDDYYRDMKPLVLDEYVVKDYHVNKSYGLGSFAKNGAYVKDEDLSLLDEPQKYVDNYIQMKVEADEKKKTSPKKAKKSPVKKTSPKKTSPKKTSVKKTSPKKAKKSPKKTSPKKAKKSSVETPPECMQIRYEDLSDIRVIEEGVCGGKVPCVIAVYDGEKYILKQMGKSMNYGADYMIIDKAKRLFGLRDMEMKRVTMNRRLDREDKKNRSYVGNWIFSENDSLYCMMKYFENVGDLGKNKSYLENNDVARESLKIRLFDGLFRSSDNILRNILVNNDGELLSIDEGDMFGKRELVFNKRGDYTKRITDKETVSEVIDSISEDIEEKIKVVWKLMDEYNLDCKVEFADRFRNYKEIVLSEW</sequence>
<feature type="region of interest" description="Disordered" evidence="1">
    <location>
        <begin position="327"/>
        <end position="384"/>
    </location>
</feature>
<name>A0A6C0F7M5_9ZZZZ</name>
<evidence type="ECO:0000256" key="1">
    <source>
        <dbReference type="SAM" id="MobiDB-lite"/>
    </source>
</evidence>
<accession>A0A6C0F7M5</accession>
<proteinExistence type="predicted"/>
<protein>
    <submittedName>
        <fullName evidence="2">Uncharacterized protein</fullName>
    </submittedName>
</protein>